<dbReference type="GO" id="GO:0003824">
    <property type="term" value="F:catalytic activity"/>
    <property type="evidence" value="ECO:0007669"/>
    <property type="project" value="InterPro"/>
</dbReference>
<gene>
    <name evidence="5" type="ORF">TGAM01_v204522</name>
</gene>
<dbReference type="InterPro" id="IPR050987">
    <property type="entry name" value="AtrR-like"/>
</dbReference>
<name>A0A2P4ZQH2_9HYPO</name>
<dbReference type="GO" id="GO:0003700">
    <property type="term" value="F:DNA-binding transcription factor activity"/>
    <property type="evidence" value="ECO:0007669"/>
    <property type="project" value="InterPro"/>
</dbReference>
<dbReference type="GO" id="GO:0008270">
    <property type="term" value="F:zinc ion binding"/>
    <property type="evidence" value="ECO:0007669"/>
    <property type="project" value="InterPro"/>
</dbReference>
<dbReference type="SMART" id="SM00906">
    <property type="entry name" value="Fungal_trans"/>
    <property type="match status" value="1"/>
</dbReference>
<organism evidence="5 6">
    <name type="scientific">Trichoderma gamsii</name>
    <dbReference type="NCBI Taxonomy" id="398673"/>
    <lineage>
        <taxon>Eukaryota</taxon>
        <taxon>Fungi</taxon>
        <taxon>Dikarya</taxon>
        <taxon>Ascomycota</taxon>
        <taxon>Pezizomycotina</taxon>
        <taxon>Sordariomycetes</taxon>
        <taxon>Hypocreomycetidae</taxon>
        <taxon>Hypocreales</taxon>
        <taxon>Hypocreaceae</taxon>
        <taxon>Trichoderma</taxon>
    </lineage>
</organism>
<evidence type="ECO:0000256" key="2">
    <source>
        <dbReference type="ARBA" id="ARBA00023242"/>
    </source>
</evidence>
<dbReference type="Pfam" id="PF04082">
    <property type="entry name" value="Fungal_trans"/>
    <property type="match status" value="1"/>
</dbReference>
<dbReference type="SUPFAM" id="SSF51621">
    <property type="entry name" value="Phosphoenolpyruvate/pyruvate domain"/>
    <property type="match status" value="1"/>
</dbReference>
<sequence>MGRRSMTGQLPAFGLNTTPISKIIEETNATGSSVVLMIETRESIDNIDEIAAVPGVEVLLVGSNDLSIELEVPGEFKSAEFRGALEAISKACKKHGRVMGLAGIYENPELQNWAIQELGVGYIYLTELKRRSIVSRDGDSPKAAKRRRRQPSDNTNSLRLSGNSPQRAGTPDETWPPFANRIPAAVPAANAEAVNGEAALSGGPRRESLMTMHNALASGQSEVLRDVNGRRRFLGPSSTWAYSRQVMRLIKDHLKHSESPEVPLNPDGRSVEWPSVRARGPLNMDQIPSLDYAMYLTNTVRFHLGQLYHLFHEKTFMDGLYEFYDRGPQAEPLPGGHLWFVHFLLIMGFGQALLSGSMGNRPGGFELISRAIELLPNSFGLYQDPILSIEILCCLALYLQSIDHRNSAFLYIGQAMRMALSQGLHRELVGDDLTEEDAKRHRAVWWTIYILDRRFSSLMGAPNMIHDEDIMVSLPDFGHNSIFSKSLTLHVALSRLLANVLENVYGKNGELGLSFLENTQEVLRNLAGLASDLEESFEFRFDRSGPTSRVAATLNLYYHQCIVLATRPLLMCLIREMLENISAKREHRQLAAPIKALLKTSQESATKSLRILLSLQTQHLLESFLPFDLDSTFSSAFILALMAIIPHCPFKDVTEIDTSFYLLNQMIARGSFIAEFRKDELERLLEFLRLLNVELSATTPVESQLGYLTATATTNAAEHFAQNFDQTKQASHLPPHLEETSAVSGLSPNQMLGLAELLDQDTAISQEDLHWLWTSSGVADRQGAMYHVGEVTDTWATG</sequence>
<keyword evidence="2" id="KW-0539">Nucleus</keyword>
<keyword evidence="6" id="KW-1185">Reference proteome</keyword>
<dbReference type="PANTHER" id="PTHR46910:SF32">
    <property type="entry name" value="TRANSCRIPTION FACTOR DOMAIN-CONTAINING PROTEIN-RELATED"/>
    <property type="match status" value="1"/>
</dbReference>
<dbReference type="PANTHER" id="PTHR46910">
    <property type="entry name" value="TRANSCRIPTION FACTOR PDR1"/>
    <property type="match status" value="1"/>
</dbReference>
<keyword evidence="1" id="KW-0479">Metal-binding</keyword>
<feature type="domain" description="Xylanolytic transcriptional activator regulatory" evidence="4">
    <location>
        <begin position="408"/>
        <end position="481"/>
    </location>
</feature>
<dbReference type="STRING" id="398673.A0A2P4ZQH2"/>
<dbReference type="GeneID" id="29990701"/>
<accession>A0A2P4ZQH2</accession>
<evidence type="ECO:0000256" key="1">
    <source>
        <dbReference type="ARBA" id="ARBA00022723"/>
    </source>
</evidence>
<evidence type="ECO:0000313" key="5">
    <source>
        <dbReference type="EMBL" id="PON26512.1"/>
    </source>
</evidence>
<evidence type="ECO:0000256" key="3">
    <source>
        <dbReference type="SAM" id="MobiDB-lite"/>
    </source>
</evidence>
<feature type="region of interest" description="Disordered" evidence="3">
    <location>
        <begin position="135"/>
        <end position="175"/>
    </location>
</feature>
<reference evidence="5 6" key="1">
    <citation type="journal article" date="2016" name="Genome Announc.">
        <title>Draft Whole-Genome Sequence of Trichoderma gamsii T6085, a Promising Biocontrol Agent of Fusarium Head Blight on Wheat.</title>
        <authorList>
            <person name="Baroncelli R."/>
            <person name="Zapparata A."/>
            <person name="Piaggeschi G."/>
            <person name="Sarrocco S."/>
            <person name="Vannacci G."/>
        </authorList>
    </citation>
    <scope>NUCLEOTIDE SEQUENCE [LARGE SCALE GENOMIC DNA]</scope>
    <source>
        <strain evidence="5 6">T6085</strain>
    </source>
</reference>
<dbReference type="Proteomes" id="UP000054821">
    <property type="component" value="Unassembled WGS sequence"/>
</dbReference>
<feature type="compositionally biased region" description="Polar residues" evidence="3">
    <location>
        <begin position="152"/>
        <end position="167"/>
    </location>
</feature>
<evidence type="ECO:0000313" key="6">
    <source>
        <dbReference type="Proteomes" id="UP000054821"/>
    </source>
</evidence>
<dbReference type="InterPro" id="IPR007219">
    <property type="entry name" value="XnlR_reg_dom"/>
</dbReference>
<evidence type="ECO:0000259" key="4">
    <source>
        <dbReference type="SMART" id="SM00906"/>
    </source>
</evidence>
<dbReference type="GO" id="GO:0003677">
    <property type="term" value="F:DNA binding"/>
    <property type="evidence" value="ECO:0007669"/>
    <property type="project" value="InterPro"/>
</dbReference>
<dbReference type="InterPro" id="IPR040442">
    <property type="entry name" value="Pyrv_kinase-like_dom_sf"/>
</dbReference>
<comment type="caution">
    <text evidence="5">The sequence shown here is derived from an EMBL/GenBank/DDBJ whole genome shotgun (WGS) entry which is preliminary data.</text>
</comment>
<dbReference type="Gene3D" id="3.20.20.60">
    <property type="entry name" value="Phosphoenolpyruvate-binding domains"/>
    <property type="match status" value="1"/>
</dbReference>
<dbReference type="InterPro" id="IPR005000">
    <property type="entry name" value="Aldolase/citrate-lyase_domain"/>
</dbReference>
<dbReference type="InterPro" id="IPR015813">
    <property type="entry name" value="Pyrv/PenolPyrv_kinase-like_dom"/>
</dbReference>
<protein>
    <recommendedName>
        <fullName evidence="4">Xylanolytic transcriptional activator regulatory domain-containing protein</fullName>
    </recommendedName>
</protein>
<dbReference type="RefSeq" id="XP_018656183.2">
    <property type="nucleotide sequence ID" value="XM_018810618.2"/>
</dbReference>
<dbReference type="GO" id="GO:0006351">
    <property type="term" value="P:DNA-templated transcription"/>
    <property type="evidence" value="ECO:0007669"/>
    <property type="project" value="InterPro"/>
</dbReference>
<dbReference type="Pfam" id="PF03328">
    <property type="entry name" value="HpcH_HpaI"/>
    <property type="match status" value="1"/>
</dbReference>
<dbReference type="AlphaFoldDB" id="A0A2P4ZQH2"/>
<dbReference type="EMBL" id="JPDN02000013">
    <property type="protein sequence ID" value="PON26512.1"/>
    <property type="molecule type" value="Genomic_DNA"/>
</dbReference>
<dbReference type="CDD" id="cd12148">
    <property type="entry name" value="fungal_TF_MHR"/>
    <property type="match status" value="1"/>
</dbReference>
<proteinExistence type="predicted"/>